<reference evidence="1 2" key="1">
    <citation type="journal article" date="2016" name="Nat. Commun.">
        <title>Thousands of microbial genomes shed light on interconnected biogeochemical processes in an aquifer system.</title>
        <authorList>
            <person name="Anantharaman K."/>
            <person name="Brown C.T."/>
            <person name="Hug L.A."/>
            <person name="Sharon I."/>
            <person name="Castelle C.J."/>
            <person name="Probst A.J."/>
            <person name="Thomas B.C."/>
            <person name="Singh A."/>
            <person name="Wilkins M.J."/>
            <person name="Karaoz U."/>
            <person name="Brodie E.L."/>
            <person name="Williams K.H."/>
            <person name="Hubbard S.S."/>
            <person name="Banfield J.F."/>
        </authorList>
    </citation>
    <scope>NUCLEOTIDE SEQUENCE [LARGE SCALE GENOMIC DNA]</scope>
</reference>
<protein>
    <submittedName>
        <fullName evidence="1">Uncharacterized protein</fullName>
    </submittedName>
</protein>
<comment type="caution">
    <text evidence="1">The sequence shown here is derived from an EMBL/GenBank/DDBJ whole genome shotgun (WGS) entry which is preliminary data.</text>
</comment>
<evidence type="ECO:0000313" key="1">
    <source>
        <dbReference type="EMBL" id="OGG05249.1"/>
    </source>
</evidence>
<name>A0A1F5YYH3_9BACT</name>
<sequence>MLEIYRLLENGARFFEDGWENVVSKERGPGYGNSNGKGIGTTRTDEIMLPPAQPAAGKLAVEPVFGTRYRENIERAREMRRDNDRLLGLLNREIAHIDRNRYSLEVFLSIARLEGYFIETLLELDRAEKSLVRAAQADSAGDPATAVAHLTEANNRVAELLTGGDGMWKELVKTWEKSRYPKNRTVNGRQFLHVLDDVKDHFADRRVGLEYMIAPFERMQLPEWRKKLEQCINDYAAAHNVPVQGLKQERLED</sequence>
<gene>
    <name evidence="1" type="ORF">A3F83_14280</name>
</gene>
<dbReference type="Proteomes" id="UP000179129">
    <property type="component" value="Unassembled WGS sequence"/>
</dbReference>
<evidence type="ECO:0000313" key="2">
    <source>
        <dbReference type="Proteomes" id="UP000179129"/>
    </source>
</evidence>
<dbReference type="AlphaFoldDB" id="A0A1F5YYH3"/>
<proteinExistence type="predicted"/>
<accession>A0A1F5YYH3</accession>
<dbReference type="EMBL" id="MFIX01000072">
    <property type="protein sequence ID" value="OGG05249.1"/>
    <property type="molecule type" value="Genomic_DNA"/>
</dbReference>
<organism evidence="1 2">
    <name type="scientific">Candidatus Glassbacteria bacterium RIFCSPLOWO2_12_FULL_58_11</name>
    <dbReference type="NCBI Taxonomy" id="1817867"/>
    <lineage>
        <taxon>Bacteria</taxon>
        <taxon>Candidatus Glassiibacteriota</taxon>
    </lineage>
</organism>